<dbReference type="EMBL" id="PDEM01000025">
    <property type="protein sequence ID" value="PHZ84102.1"/>
    <property type="molecule type" value="Genomic_DNA"/>
</dbReference>
<dbReference type="EC" id="4.1.2.50" evidence="4"/>
<dbReference type="OrthoDB" id="7171471at2"/>
<evidence type="ECO:0000313" key="8">
    <source>
        <dbReference type="EMBL" id="PHZ84102.1"/>
    </source>
</evidence>
<dbReference type="AlphaFoldDB" id="A0A2G4YP45"/>
<evidence type="ECO:0000313" key="9">
    <source>
        <dbReference type="Proteomes" id="UP000229730"/>
    </source>
</evidence>
<protein>
    <recommendedName>
        <fullName evidence="5">6-carboxy-5,6,7,8-tetrahydropterin synthase</fullName>
        <ecNumber evidence="4">4.1.2.50</ecNumber>
    </recommendedName>
    <alternativeName>
        <fullName evidence="6">Queuosine biosynthesis protein QueD</fullName>
    </alternativeName>
</protein>
<comment type="similarity">
    <text evidence="3">Belongs to the PTPS family. QueD subfamily.</text>
</comment>
<dbReference type="Proteomes" id="UP000229730">
    <property type="component" value="Unassembled WGS sequence"/>
</dbReference>
<dbReference type="InterPro" id="IPR007115">
    <property type="entry name" value="6-PTP_synth/QueD"/>
</dbReference>
<dbReference type="GO" id="GO:0070497">
    <property type="term" value="F:6-carboxytetrahydropterin synthase activity"/>
    <property type="evidence" value="ECO:0007669"/>
    <property type="project" value="UniProtKB-EC"/>
</dbReference>
<evidence type="ECO:0000256" key="7">
    <source>
        <dbReference type="ARBA" id="ARBA00048807"/>
    </source>
</evidence>
<evidence type="ECO:0000256" key="4">
    <source>
        <dbReference type="ARBA" id="ARBA00012982"/>
    </source>
</evidence>
<evidence type="ECO:0000256" key="1">
    <source>
        <dbReference type="ARBA" id="ARBA00002285"/>
    </source>
</evidence>
<proteinExistence type="inferred from homology"/>
<evidence type="ECO:0000256" key="6">
    <source>
        <dbReference type="ARBA" id="ARBA00031449"/>
    </source>
</evidence>
<name>A0A2G4YP45_9PROT</name>
<dbReference type="InParanoid" id="A0A2G4YP45"/>
<evidence type="ECO:0000256" key="3">
    <source>
        <dbReference type="ARBA" id="ARBA00008900"/>
    </source>
</evidence>
<comment type="caution">
    <text evidence="8">The sequence shown here is derived from an EMBL/GenBank/DDBJ whole genome shotgun (WGS) entry which is preliminary data.</text>
</comment>
<evidence type="ECO:0000256" key="5">
    <source>
        <dbReference type="ARBA" id="ARBA00018141"/>
    </source>
</evidence>
<reference evidence="8 9" key="1">
    <citation type="submission" date="2017-10" db="EMBL/GenBank/DDBJ databases">
        <title>Frigbacter circumglobatus gen. nov. sp. nov., isolated from sediment cultured in situ.</title>
        <authorList>
            <person name="Zhao Z."/>
        </authorList>
    </citation>
    <scope>NUCLEOTIDE SEQUENCE [LARGE SCALE GENOMIC DNA]</scope>
    <source>
        <strain evidence="8 9">ZYL</strain>
    </source>
</reference>
<comment type="pathway">
    <text evidence="2">Purine metabolism; 7-cyano-7-deazaguanine biosynthesis.</text>
</comment>
<keyword evidence="9" id="KW-1185">Reference proteome</keyword>
<gene>
    <name evidence="8" type="ORF">CRD36_12940</name>
</gene>
<dbReference type="RefSeq" id="WP_099473934.1">
    <property type="nucleotide sequence ID" value="NZ_CP041025.1"/>
</dbReference>
<dbReference type="Gene3D" id="3.30.479.10">
    <property type="entry name" value="6-pyruvoyl tetrahydropterin synthase/QueD"/>
    <property type="match status" value="1"/>
</dbReference>
<comment type="function">
    <text evidence="1">Catalyzes the conversion of 7,8-dihydroneopterin triphosphate (H2NTP) to 6-carboxy-5,6,7,8-tetrahydropterin (CPH4) and acetaldehyde.</text>
</comment>
<dbReference type="SUPFAM" id="SSF55620">
    <property type="entry name" value="Tetrahydrobiopterin biosynthesis enzymes-like"/>
    <property type="match status" value="1"/>
</dbReference>
<dbReference type="InterPro" id="IPR038418">
    <property type="entry name" value="6-PTP_synth/QueD_sf"/>
</dbReference>
<accession>A0A2G4YP45</accession>
<sequence length="178" mass="20319">MSFEICFTRRYCMAHRLFNIRNSRCFVPHGHNEFVKVYLVSIGNDTLDGGVNMMAPFAVLKQVWHQWIDDHVDHSLQLSSQDPMLDYFKTRESENLAHLMITPGDPTTEVLAALFMSKINALMADQGLAVRCRKVEIEETPTNTVSFSGDAKDVISAAHYDGPETPWWQRPDMTINDL</sequence>
<evidence type="ECO:0000256" key="2">
    <source>
        <dbReference type="ARBA" id="ARBA00005061"/>
    </source>
</evidence>
<dbReference type="Pfam" id="PF01242">
    <property type="entry name" value="PTPS"/>
    <property type="match status" value="1"/>
</dbReference>
<dbReference type="UniPathway" id="UPA00391"/>
<organism evidence="8 9">
    <name type="scientific">Paremcibacter congregatus</name>
    <dbReference type="NCBI Taxonomy" id="2043170"/>
    <lineage>
        <taxon>Bacteria</taxon>
        <taxon>Pseudomonadati</taxon>
        <taxon>Pseudomonadota</taxon>
        <taxon>Alphaproteobacteria</taxon>
        <taxon>Emcibacterales</taxon>
        <taxon>Emcibacteraceae</taxon>
        <taxon>Paremcibacter</taxon>
    </lineage>
</organism>
<comment type="catalytic activity">
    <reaction evidence="7">
        <text>7,8-dihydroneopterin 3'-triphosphate + H2O = 6-carboxy-5,6,7,8-tetrahydropterin + triphosphate + acetaldehyde + 2 H(+)</text>
        <dbReference type="Rhea" id="RHEA:27966"/>
        <dbReference type="ChEBI" id="CHEBI:15343"/>
        <dbReference type="ChEBI" id="CHEBI:15377"/>
        <dbReference type="ChEBI" id="CHEBI:15378"/>
        <dbReference type="ChEBI" id="CHEBI:18036"/>
        <dbReference type="ChEBI" id="CHEBI:58462"/>
        <dbReference type="ChEBI" id="CHEBI:61032"/>
        <dbReference type="EC" id="4.1.2.50"/>
    </reaction>
</comment>